<name>A0ABV1H9I7_9FIRM</name>
<dbReference type="EMBL" id="JBBMEX010000001">
    <property type="protein sequence ID" value="MEQ2556365.1"/>
    <property type="molecule type" value="Genomic_DNA"/>
</dbReference>
<evidence type="ECO:0000256" key="1">
    <source>
        <dbReference type="ARBA" id="ARBA00022723"/>
    </source>
</evidence>
<dbReference type="Pfam" id="PF12993">
    <property type="entry name" value="DUF3877"/>
    <property type="match status" value="1"/>
</dbReference>
<dbReference type="PROSITE" id="PS51379">
    <property type="entry name" value="4FE4S_FER_2"/>
    <property type="match status" value="2"/>
</dbReference>
<feature type="domain" description="4Fe-4S ferredoxin-type" evidence="5">
    <location>
        <begin position="247"/>
        <end position="276"/>
    </location>
</feature>
<evidence type="ECO:0000313" key="7">
    <source>
        <dbReference type="Proteomes" id="UP001454489"/>
    </source>
</evidence>
<keyword evidence="3" id="KW-0411">Iron-sulfur</keyword>
<dbReference type="PROSITE" id="PS50902">
    <property type="entry name" value="FLAVODOXIN_LIKE"/>
    <property type="match status" value="1"/>
</dbReference>
<dbReference type="PROSITE" id="PS00198">
    <property type="entry name" value="4FE4S_FER_1"/>
    <property type="match status" value="2"/>
</dbReference>
<evidence type="ECO:0000256" key="3">
    <source>
        <dbReference type="ARBA" id="ARBA00023014"/>
    </source>
</evidence>
<dbReference type="SUPFAM" id="SSF52218">
    <property type="entry name" value="Flavoproteins"/>
    <property type="match status" value="1"/>
</dbReference>
<dbReference type="Pfam" id="PF13187">
    <property type="entry name" value="Fer4_9"/>
    <property type="match status" value="1"/>
</dbReference>
<dbReference type="Proteomes" id="UP001454489">
    <property type="component" value="Unassembled WGS sequence"/>
</dbReference>
<evidence type="ECO:0000313" key="6">
    <source>
        <dbReference type="EMBL" id="MEQ2556365.1"/>
    </source>
</evidence>
<proteinExistence type="predicted"/>
<dbReference type="SUPFAM" id="SSF54862">
    <property type="entry name" value="4Fe-4S ferredoxins"/>
    <property type="match status" value="1"/>
</dbReference>
<accession>A0ABV1H9I7</accession>
<organism evidence="6 7">
    <name type="scientific">Maccoyibacter intestinihominis</name>
    <dbReference type="NCBI Taxonomy" id="3133499"/>
    <lineage>
        <taxon>Bacteria</taxon>
        <taxon>Bacillati</taxon>
        <taxon>Bacillota</taxon>
        <taxon>Clostridia</taxon>
        <taxon>Lachnospirales</taxon>
        <taxon>Lachnospiraceae</taxon>
        <taxon>Maccoyibacter</taxon>
    </lineage>
</organism>
<dbReference type="InterPro" id="IPR029039">
    <property type="entry name" value="Flavoprotein-like_sf"/>
</dbReference>
<dbReference type="PANTHER" id="PTHR43122">
    <property type="entry name" value="FERREDOXIN SUBUNIT OF PYRUVATE:FLAVODOXIN OXIDOREDUCTASE-RELATED"/>
    <property type="match status" value="1"/>
</dbReference>
<sequence>MEHEEFDYCFYFEDGKPDAYRYCVAFEEGHAIYHRFTIEDYEEFGFRKGGNDMKISRVWAVYFSPTGNVKEVTNLIAKKLSEELSVPLEQWNFTLPDNRKSAKAFEKEDLVVFGTPVYAGRVPNKILPWVQQGFTGDHTPMVPVVVFGNRNFDDALMELKQELEKNGFLAAAGAAVASSHVFSDKIAPGRPDASDRAEILTFAGKAAQKIAETDILHTGLQVAGNDPIGAYYTPLGTDGKPAKFLKAKPITEISKCNGCGRCSEVCPMGSVDGEDVSQVTGICIKCQACIKSCPNGAKYFADEAFLSHVRMLEEHYTDRAENRFFTL</sequence>
<evidence type="ECO:0000256" key="2">
    <source>
        <dbReference type="ARBA" id="ARBA00023004"/>
    </source>
</evidence>
<dbReference type="InterPro" id="IPR017896">
    <property type="entry name" value="4Fe4S_Fe-S-bd"/>
</dbReference>
<keyword evidence="2" id="KW-0408">Iron</keyword>
<evidence type="ECO:0000259" key="5">
    <source>
        <dbReference type="PROSITE" id="PS51379"/>
    </source>
</evidence>
<dbReference type="PANTHER" id="PTHR43122:SF1">
    <property type="entry name" value="IRON-SULFUR-BINDING PROTEIN"/>
    <property type="match status" value="1"/>
</dbReference>
<dbReference type="InterPro" id="IPR017900">
    <property type="entry name" value="4Fe4S_Fe_S_CS"/>
</dbReference>
<feature type="domain" description="4Fe-4S ferredoxin-type" evidence="5">
    <location>
        <begin position="283"/>
        <end position="303"/>
    </location>
</feature>
<dbReference type="NCBIfam" id="NF038196">
    <property type="entry name" value="ferrodoxin_EFR1"/>
    <property type="match status" value="1"/>
</dbReference>
<keyword evidence="1" id="KW-0479">Metal-binding</keyword>
<gene>
    <name evidence="6" type="ORF">WMO43_00520</name>
</gene>
<feature type="domain" description="Flavodoxin-like" evidence="4">
    <location>
        <begin position="58"/>
        <end position="207"/>
    </location>
</feature>
<dbReference type="Gene3D" id="3.40.50.360">
    <property type="match status" value="1"/>
</dbReference>
<comment type="caution">
    <text evidence="6">The sequence shown here is derived from an EMBL/GenBank/DDBJ whole genome shotgun (WGS) entry which is preliminary data.</text>
</comment>
<dbReference type="InterPro" id="IPR047964">
    <property type="entry name" value="EFR1-like"/>
</dbReference>
<dbReference type="Gene3D" id="3.30.70.20">
    <property type="match status" value="1"/>
</dbReference>
<dbReference type="RefSeq" id="WP_353529340.1">
    <property type="nucleotide sequence ID" value="NZ_JBBMEX010000001.1"/>
</dbReference>
<keyword evidence="7" id="KW-1185">Reference proteome</keyword>
<protein>
    <submittedName>
        <fullName evidence="6">EFR1 family ferrodoxin</fullName>
    </submittedName>
</protein>
<dbReference type="InterPro" id="IPR008254">
    <property type="entry name" value="Flavodoxin/NO_synth"/>
</dbReference>
<dbReference type="InterPro" id="IPR024539">
    <property type="entry name" value="DUF3877"/>
</dbReference>
<reference evidence="6 7" key="1">
    <citation type="submission" date="2024-03" db="EMBL/GenBank/DDBJ databases">
        <title>Human intestinal bacterial collection.</title>
        <authorList>
            <person name="Pauvert C."/>
            <person name="Hitch T.C.A."/>
            <person name="Clavel T."/>
        </authorList>
    </citation>
    <scope>NUCLEOTIDE SEQUENCE [LARGE SCALE GENOMIC DNA]</scope>
    <source>
        <strain evidence="6 7">CLA-AA-H185</strain>
    </source>
</reference>
<evidence type="ECO:0000259" key="4">
    <source>
        <dbReference type="PROSITE" id="PS50902"/>
    </source>
</evidence>